<dbReference type="EMBL" id="JALJXV010000003">
    <property type="protein sequence ID" value="MCP1674439.1"/>
    <property type="molecule type" value="Genomic_DNA"/>
</dbReference>
<dbReference type="Proteomes" id="UP001205843">
    <property type="component" value="Unassembled WGS sequence"/>
</dbReference>
<reference evidence="1" key="1">
    <citation type="submission" date="2022-03" db="EMBL/GenBank/DDBJ databases">
        <title>Genomic Encyclopedia of Type Strains, Phase III (KMG-III): the genomes of soil and plant-associated and newly described type strains.</title>
        <authorList>
            <person name="Whitman W."/>
        </authorList>
    </citation>
    <scope>NUCLEOTIDE SEQUENCE</scope>
    <source>
        <strain evidence="1">ANL 6-2</strain>
    </source>
</reference>
<proteinExistence type="predicted"/>
<organism evidence="1 2">
    <name type="scientific">Natronocella acetinitrilica</name>
    <dbReference type="NCBI Taxonomy" id="414046"/>
    <lineage>
        <taxon>Bacteria</taxon>
        <taxon>Pseudomonadati</taxon>
        <taxon>Pseudomonadota</taxon>
        <taxon>Gammaproteobacteria</taxon>
        <taxon>Chromatiales</taxon>
        <taxon>Ectothiorhodospiraceae</taxon>
        <taxon>Natronocella</taxon>
    </lineage>
</organism>
<dbReference type="RefSeq" id="WP_253476418.1">
    <property type="nucleotide sequence ID" value="NZ_JALJXV010000003.1"/>
</dbReference>
<comment type="caution">
    <text evidence="1">The sequence shown here is derived from an EMBL/GenBank/DDBJ whole genome shotgun (WGS) entry which is preliminary data.</text>
</comment>
<gene>
    <name evidence="1" type="ORF">J2T57_001541</name>
</gene>
<keyword evidence="2" id="KW-1185">Reference proteome</keyword>
<sequence length="222" mass="25176">MRDQDGLAADFPQLIEALLAGGALCEYRHPRLHRLVCEPDSAERLEAERILERLGRVLRESDGVYYAAFDGLDASVEEAVSRQFTRYLDDEPLITEFTELLRQSLTGGEVLVAGDRFRFDAALSRITASQAHRESLQRLAALVQRQGKVRDRSPDEALRRVVNALTDRGYLFESSREAQEYVLTGEYQLFAHWLAFALDQEGFVDQGEDAEDNRAQAQEQLL</sequence>
<name>A0AAE3G2I2_9GAMM</name>
<protein>
    <submittedName>
        <fullName evidence="1">Uncharacterized protein</fullName>
    </submittedName>
</protein>
<dbReference type="AlphaFoldDB" id="A0AAE3G2I2"/>
<evidence type="ECO:0000313" key="2">
    <source>
        <dbReference type="Proteomes" id="UP001205843"/>
    </source>
</evidence>
<evidence type="ECO:0000313" key="1">
    <source>
        <dbReference type="EMBL" id="MCP1674439.1"/>
    </source>
</evidence>
<accession>A0AAE3G2I2</accession>